<dbReference type="AlphaFoldDB" id="Q7NYB5"/>
<feature type="transmembrane region" description="Helical" evidence="6">
    <location>
        <begin position="59"/>
        <end position="83"/>
    </location>
</feature>
<evidence type="ECO:0000256" key="1">
    <source>
        <dbReference type="ARBA" id="ARBA00004141"/>
    </source>
</evidence>
<dbReference type="InterPro" id="IPR001727">
    <property type="entry name" value="GDT1-like"/>
</dbReference>
<evidence type="ECO:0000256" key="3">
    <source>
        <dbReference type="ARBA" id="ARBA00022692"/>
    </source>
</evidence>
<dbReference type="KEGG" id="cvi:CV_1359"/>
<keyword evidence="8" id="KW-1185">Reference proteome</keyword>
<evidence type="ECO:0000256" key="4">
    <source>
        <dbReference type="ARBA" id="ARBA00022989"/>
    </source>
</evidence>
<feature type="transmembrane region" description="Helical" evidence="6">
    <location>
        <begin position="89"/>
        <end position="107"/>
    </location>
</feature>
<dbReference type="GO" id="GO:0016020">
    <property type="term" value="C:membrane"/>
    <property type="evidence" value="ECO:0007669"/>
    <property type="project" value="UniProtKB-SubCell"/>
</dbReference>
<evidence type="ECO:0000256" key="2">
    <source>
        <dbReference type="ARBA" id="ARBA00009190"/>
    </source>
</evidence>
<feature type="transmembrane region" description="Helical" evidence="6">
    <location>
        <begin position="20"/>
        <end position="38"/>
    </location>
</feature>
<organism evidence="7 8">
    <name type="scientific">Chromobacterium violaceum (strain ATCC 12472 / DSM 30191 / JCM 1249 / CCUG 213 / NBRC 12614 / NCIMB 9131 / NCTC 9757 / MK)</name>
    <dbReference type="NCBI Taxonomy" id="243365"/>
    <lineage>
        <taxon>Bacteria</taxon>
        <taxon>Pseudomonadati</taxon>
        <taxon>Pseudomonadota</taxon>
        <taxon>Betaproteobacteria</taxon>
        <taxon>Neisseriales</taxon>
        <taxon>Chromobacteriaceae</taxon>
        <taxon>Chromobacterium</taxon>
    </lineage>
</organism>
<accession>Q7NYB5</accession>
<keyword evidence="3 6" id="KW-0812">Transmembrane</keyword>
<name>Q7NYB5_CHRVO</name>
<keyword evidence="4 6" id="KW-1133">Transmembrane helix</keyword>
<comment type="subcellular location">
    <subcellularLocation>
        <location evidence="1 6">Membrane</location>
        <topology evidence="1 6">Multi-pass membrane protein</topology>
    </subcellularLocation>
</comment>
<sequence>MFAHSGAAAQACHGVCAAPGVFMQAFLISTGVVALAEIGDKTQLLALLLASRFKKPAPIILGIFVATLVNHFAAAAVGQWLMAKVGPDIMRWGLGLSFVAMAAWMLIPDKLDDGEALRERFGIFGTTVIAFFIAEMGDKTQIATVALSARFPEQLYMVVAGTTLGMMIANVPAVLLGEVAAKKLPQKLMHGIAAALFVGLGIATLMTPLSL</sequence>
<dbReference type="eggNOG" id="COG2119">
    <property type="taxonomic scope" value="Bacteria"/>
</dbReference>
<feature type="transmembrane region" description="Helical" evidence="6">
    <location>
        <begin position="156"/>
        <end position="176"/>
    </location>
</feature>
<evidence type="ECO:0000313" key="8">
    <source>
        <dbReference type="Proteomes" id="UP000001424"/>
    </source>
</evidence>
<evidence type="ECO:0000256" key="5">
    <source>
        <dbReference type="ARBA" id="ARBA00023136"/>
    </source>
</evidence>
<dbReference type="Pfam" id="PF01169">
    <property type="entry name" value="GDT1"/>
    <property type="match status" value="2"/>
</dbReference>
<protein>
    <recommendedName>
        <fullName evidence="6">GDT1 family protein</fullName>
    </recommendedName>
</protein>
<evidence type="ECO:0000256" key="6">
    <source>
        <dbReference type="RuleBase" id="RU365102"/>
    </source>
</evidence>
<keyword evidence="5 6" id="KW-0472">Membrane</keyword>
<dbReference type="PANTHER" id="PTHR12608:SF1">
    <property type="entry name" value="TRANSMEMBRANE PROTEIN 165"/>
    <property type="match status" value="1"/>
</dbReference>
<dbReference type="Proteomes" id="UP000001424">
    <property type="component" value="Chromosome"/>
</dbReference>
<dbReference type="STRING" id="243365.CV_1359"/>
<dbReference type="PANTHER" id="PTHR12608">
    <property type="entry name" value="TRANSMEMBRANE PROTEIN HTP-1 RELATED"/>
    <property type="match status" value="1"/>
</dbReference>
<feature type="transmembrane region" description="Helical" evidence="6">
    <location>
        <begin position="119"/>
        <end position="136"/>
    </location>
</feature>
<proteinExistence type="inferred from homology"/>
<comment type="similarity">
    <text evidence="2 6">Belongs to the GDT1 family.</text>
</comment>
<dbReference type="GO" id="GO:0046873">
    <property type="term" value="F:metal ion transmembrane transporter activity"/>
    <property type="evidence" value="ECO:0007669"/>
    <property type="project" value="InterPro"/>
</dbReference>
<gene>
    <name evidence="7" type="ordered locus">CV_1359</name>
</gene>
<evidence type="ECO:0000313" key="7">
    <source>
        <dbReference type="EMBL" id="AAQ59034.1"/>
    </source>
</evidence>
<reference evidence="7 8" key="1">
    <citation type="journal article" date="2003" name="Proc. Natl. Acad. Sci. U.S.A.">
        <title>The complete genome sequence of Chromobacterium violaceum reveals remarkable and exploitable bacterial adaptability.</title>
        <authorList>
            <person name="Vasconcelos A.T.R."/>
            <person name="de Almeida D.F."/>
            <person name="Almeida F.C."/>
            <person name="de Almeida L.G.P."/>
            <person name="de Almeida R."/>
            <person name="Goncalves J.A.A."/>
            <person name="Andrade E.M."/>
            <person name="Antonio R.V."/>
            <person name="Araripe J."/>
            <person name="de Araujo M.F.F."/>
            <person name="Filho S.A."/>
            <person name="Azevedo V."/>
            <person name="Batista A.J."/>
            <person name="Bataus L.A.M."/>
            <person name="Batista J.S."/>
            <person name="Belo A."/>
            <person name="vander Berg C."/>
            <person name="Blamey J."/>
            <person name="Bogo M."/>
            <person name="Bonato S."/>
            <person name="Bordignon J."/>
            <person name="Brito C.A."/>
            <person name="Brocchi M."/>
            <person name="Burity H.A."/>
            <person name="Camargo A.A."/>
            <person name="Cardoso D.D.P."/>
            <person name="Carneiro N.P."/>
            <person name="Carraro D.M."/>
            <person name="Carvalho C.M.B."/>
            <person name="Cascardo J.C.M."/>
            <person name="Cavada B.S."/>
            <person name="Chueire L.M.O."/>
            <person name="Pasa T.B.C."/>
            <person name="Duran N."/>
            <person name="Fagundes N."/>
            <person name="Falcao C.L."/>
            <person name="Fantinatti F."/>
            <person name="Farias I.P."/>
            <person name="Felipe M.S.S."/>
            <person name="Ferrari L.P."/>
            <person name="Ferro J.A."/>
            <person name="Ferro M.I.T."/>
            <person name="Franco G.R."/>
            <person name="Freitas N.S.A."/>
            <person name="Furlan L.R."/>
            <person name="Gazzinelli R.T."/>
            <person name="Gomes E.A."/>
            <person name="Goncalves P.R."/>
            <person name="Grangeiro T.B."/>
            <person name="Grattapaglia D."/>
            <person name="Grisard E.C."/>
            <person name="Guimaraes C.T."/>
            <person name="Hanna E.S."/>
            <person name="Hungria M."/>
            <person name="Jardim S.N."/>
            <person name="Laurino J."/>
            <person name="Leoi L.C.T."/>
            <person name="Fassarella L."/>
            <person name="Lima A."/>
            <person name="Loureiro M.F."/>
            <person name="Lyra M.C.P."/>
            <person name="Macedo M."/>
            <person name="Madeira H.M.F."/>
            <person name="Manfio G.P."/>
            <person name="Maranhao A.Q."/>
            <person name="Martins W.S."/>
            <person name="di Mauro S.M.Z."/>
            <person name="de Medeiros S.R.B."/>
            <person name="Meissner R.D.V."/>
            <person name="Menck C.F.M."/>
            <person name="Moreira M.A.M."/>
            <person name="Nascimento F.F."/>
            <person name="Nicolas M.F."/>
            <person name="Oliveira J.G."/>
            <person name="Oliveira S.C."/>
            <person name="Paixao R.F.C."/>
            <person name="Parente J.A."/>
            <person name="Pedrosa F.O."/>
            <person name="Pena S.J.D."/>
            <person name="Perreira J.O."/>
            <person name="Perreira M."/>
            <person name="Pinto L.S.R.C."/>
            <person name="Pinto L.S."/>
            <person name="Porto J.I.R."/>
            <person name="Potrich D.P."/>
            <person name="Neto C.E.R."/>
            <person name="Reis A.M.M."/>
            <person name="Rigo L.U."/>
            <person name="Rondinelli E."/>
            <person name="dos Santos E.B.P."/>
            <person name="Santos F.R."/>
            <person name="Schneider M.P.C."/>
            <person name="Seuanez H.N."/>
            <person name="Silva A.M.R."/>
            <person name="da Silva A.L.C."/>
            <person name="Silva D.W."/>
            <person name="Silva R."/>
            <person name="Simoes I.C."/>
            <person name="Simon D."/>
            <person name="Soares C.M.A."/>
            <person name="Soares R.B.A."/>
            <person name="Souza E.M."/>
            <person name="Souza K.R.L."/>
            <person name="Souza R.C."/>
            <person name="Steffens M.B.R."/>
            <person name="Steindel M."/>
            <person name="Teixeira S.R."/>
            <person name="Urmenyi T."/>
            <person name="Vettore A."/>
            <person name="Wassem R."/>
            <person name="Zaha A."/>
            <person name="Simpson A.J.G."/>
        </authorList>
    </citation>
    <scope>NUCLEOTIDE SEQUENCE [LARGE SCALE GENOMIC DNA]</scope>
    <source>
        <strain evidence="8">ATCC 12472 / DSM 30191 / JCM 1249 / NBRC 12614 / NCIMB 9131 / NCTC 9757</strain>
    </source>
</reference>
<dbReference type="EMBL" id="AE016825">
    <property type="protein sequence ID" value="AAQ59034.1"/>
    <property type="molecule type" value="Genomic_DNA"/>
</dbReference>
<feature type="transmembrane region" description="Helical" evidence="6">
    <location>
        <begin position="188"/>
        <end position="209"/>
    </location>
</feature>
<dbReference type="HOGENOM" id="CLU_040186_2_1_4"/>